<sequence>MSDYNAVSAKNTENAPNGNGLYSQTVAFSHYNYLSAQLPIESKTGKLVAGGIKEQAEQCFKNIKAIVDSIDHVMSDIVRITVFVKDIKDVDAVDEVYKTFFSTYVPSRTTVAVAALPMDALVQIEAIVSHGEGTIPNAPQAGDLIKLTNNTANAPSSPLSTQTVSFSHYNNLSAQLPIDPKTGRLVVGGVKEQAGQCLKNIKAILESIDIPFDDIVKINIYLKNLSDIEAVNKVYTTFFPDSAIARAVAYVPARTTVAASALPMDALVQIEAVVSHGDGTPPQAIEDRHGIVIEANNTENAPKSSLSTQTVAFSHYNHLSAQLPLDSKTGEVVAGGIKEQAEQCLKNIKSIVESVDHVMDDVVKVEIFLKDISDSDAVDEAYKTFFPEGVPARSTLGVSALPKDALVQIDAVVANAEGTPPKA</sequence>
<dbReference type="SUPFAM" id="SSF55298">
    <property type="entry name" value="YjgF-like"/>
    <property type="match status" value="3"/>
</dbReference>
<dbReference type="PANTHER" id="PTHR11803:SF58">
    <property type="entry name" value="PROTEIN HMF1-RELATED"/>
    <property type="match status" value="1"/>
</dbReference>
<dbReference type="NCBIfam" id="TIGR00004">
    <property type="entry name" value="Rid family detoxifying hydrolase"/>
    <property type="match status" value="1"/>
</dbReference>
<dbReference type="PANTHER" id="PTHR11803">
    <property type="entry name" value="2-IMINOBUTANOATE/2-IMINOPROPANOATE DEAMINASE RIDA"/>
    <property type="match status" value="1"/>
</dbReference>
<accession>A0A221MCR6</accession>
<dbReference type="OrthoDB" id="9803101at2"/>
<dbReference type="InterPro" id="IPR006175">
    <property type="entry name" value="YjgF/YER057c/UK114"/>
</dbReference>
<dbReference type="AlphaFoldDB" id="A0A221MCR6"/>
<proteinExistence type="inferred from homology"/>
<dbReference type="InterPro" id="IPR006056">
    <property type="entry name" value="RidA"/>
</dbReference>
<dbReference type="KEGG" id="vne:CFK40_10605"/>
<protein>
    <submittedName>
        <fullName evidence="2">Reactive intermediate/imine deaminase</fullName>
    </submittedName>
</protein>
<name>A0A221MCR6_9BACI</name>
<comment type="similarity">
    <text evidence="1">Belongs to the RutC family.</text>
</comment>
<gene>
    <name evidence="2" type="ORF">CFK40_10605</name>
</gene>
<dbReference type="InterPro" id="IPR035959">
    <property type="entry name" value="RutC-like_sf"/>
</dbReference>
<organism evidence="2 3">
    <name type="scientific">Virgibacillus necropolis</name>
    <dbReference type="NCBI Taxonomy" id="163877"/>
    <lineage>
        <taxon>Bacteria</taxon>
        <taxon>Bacillati</taxon>
        <taxon>Bacillota</taxon>
        <taxon>Bacilli</taxon>
        <taxon>Bacillales</taxon>
        <taxon>Bacillaceae</taxon>
        <taxon>Virgibacillus</taxon>
    </lineage>
</organism>
<dbReference type="CDD" id="cd00448">
    <property type="entry name" value="YjgF_YER057c_UK114_family"/>
    <property type="match status" value="3"/>
</dbReference>
<evidence type="ECO:0000313" key="3">
    <source>
        <dbReference type="Proteomes" id="UP000204391"/>
    </source>
</evidence>
<dbReference type="GO" id="GO:0019239">
    <property type="term" value="F:deaminase activity"/>
    <property type="evidence" value="ECO:0007669"/>
    <property type="project" value="TreeGrafter"/>
</dbReference>
<keyword evidence="3" id="KW-1185">Reference proteome</keyword>
<evidence type="ECO:0000256" key="1">
    <source>
        <dbReference type="ARBA" id="ARBA00010552"/>
    </source>
</evidence>
<evidence type="ECO:0000313" key="2">
    <source>
        <dbReference type="EMBL" id="ASN05427.1"/>
    </source>
</evidence>
<dbReference type="FunFam" id="3.30.1330.40:FF:000001">
    <property type="entry name" value="L-PSP family endoribonuclease"/>
    <property type="match status" value="1"/>
</dbReference>
<dbReference type="EMBL" id="CP022437">
    <property type="protein sequence ID" value="ASN05427.1"/>
    <property type="molecule type" value="Genomic_DNA"/>
</dbReference>
<dbReference type="Pfam" id="PF01042">
    <property type="entry name" value="Ribonuc_L-PSP"/>
    <property type="match status" value="3"/>
</dbReference>
<dbReference type="Gene3D" id="3.30.1330.40">
    <property type="entry name" value="RutC-like"/>
    <property type="match status" value="3"/>
</dbReference>
<dbReference type="Proteomes" id="UP000204391">
    <property type="component" value="Chromosome"/>
</dbReference>
<dbReference type="GO" id="GO:0005829">
    <property type="term" value="C:cytosol"/>
    <property type="evidence" value="ECO:0007669"/>
    <property type="project" value="TreeGrafter"/>
</dbReference>
<reference evidence="2 3" key="1">
    <citation type="journal article" date="2003" name="Int. J. Syst. Evol. Microbiol.">
        <title>Virgibacillus carmonensis sp. nov., Virgibacillus necropolis sp. nov. and Virgibacillus picturae sp. nov., three novel species isolated from deteriorated mural paintings, transfer of the species of the genus salibacillus to Virgibacillus, as Virgibacillus marismortui comb. nov. and Virgibacillus salexigens comb. nov., and emended description of the genus Virgibacillus.</title>
        <authorList>
            <person name="Heyrman J."/>
            <person name="Logan N.A."/>
            <person name="Busse H.J."/>
            <person name="Balcaen A."/>
            <person name="Lebbe L."/>
            <person name="Rodriguez-Diaz M."/>
            <person name="Swings J."/>
            <person name="De Vos P."/>
        </authorList>
    </citation>
    <scope>NUCLEOTIDE SEQUENCE [LARGE SCALE GENOMIC DNA]</scope>
    <source>
        <strain evidence="2 3">LMG 19488</strain>
    </source>
</reference>
<dbReference type="RefSeq" id="WP_089532277.1">
    <property type="nucleotide sequence ID" value="NZ_CP022437.1"/>
</dbReference>